<organism evidence="1">
    <name type="scientific">Aegilops tauschii</name>
    <name type="common">Tausch's goatgrass</name>
    <name type="synonym">Aegilops squarrosa</name>
    <dbReference type="NCBI Taxonomy" id="37682"/>
    <lineage>
        <taxon>Eukaryota</taxon>
        <taxon>Viridiplantae</taxon>
        <taxon>Streptophyta</taxon>
        <taxon>Embryophyta</taxon>
        <taxon>Tracheophyta</taxon>
        <taxon>Spermatophyta</taxon>
        <taxon>Magnoliopsida</taxon>
        <taxon>Liliopsida</taxon>
        <taxon>Poales</taxon>
        <taxon>Poaceae</taxon>
        <taxon>BOP clade</taxon>
        <taxon>Pooideae</taxon>
        <taxon>Triticodae</taxon>
        <taxon>Triticeae</taxon>
        <taxon>Triticinae</taxon>
        <taxon>Aegilops</taxon>
    </lineage>
</organism>
<dbReference type="EnsemblPlants" id="EMT19059">
    <property type="protein sequence ID" value="EMT19059"/>
    <property type="gene ID" value="F775_43535"/>
</dbReference>
<accession>N1R0W5</accession>
<evidence type="ECO:0000313" key="1">
    <source>
        <dbReference type="EnsemblPlants" id="EMT19059"/>
    </source>
</evidence>
<sequence length="55" mass="5984">MAAWVAVRESCVVFLAEARVDMAGMDPFPADLAWWRPDPARLRAGGAMALLEVPV</sequence>
<dbReference type="AlphaFoldDB" id="N1R0W5"/>
<name>N1R0W5_AEGTA</name>
<proteinExistence type="predicted"/>
<reference evidence="1" key="1">
    <citation type="submission" date="2015-06" db="UniProtKB">
        <authorList>
            <consortium name="EnsemblPlants"/>
        </authorList>
    </citation>
    <scope>IDENTIFICATION</scope>
</reference>
<protein>
    <submittedName>
        <fullName evidence="1">Uncharacterized protein</fullName>
    </submittedName>
</protein>